<name>A0A7Y3X999_9GAMM</name>
<dbReference type="InterPro" id="IPR008792">
    <property type="entry name" value="PQQD"/>
</dbReference>
<dbReference type="Pfam" id="PF03133">
    <property type="entry name" value="TTL"/>
    <property type="match status" value="1"/>
</dbReference>
<dbReference type="InterPro" id="IPR004344">
    <property type="entry name" value="TTL/TTLL_fam"/>
</dbReference>
<dbReference type="PANTHER" id="PTHR12241">
    <property type="entry name" value="TUBULIN POLYGLUTAMYLASE"/>
    <property type="match status" value="1"/>
</dbReference>
<keyword evidence="1" id="KW-0436">Ligase</keyword>
<dbReference type="InterPro" id="IPR041881">
    <property type="entry name" value="PqqD_sf"/>
</dbReference>
<protein>
    <submittedName>
        <fullName evidence="4">PqqD family peptide modification chaperone</fullName>
    </submittedName>
</protein>
<dbReference type="RefSeq" id="WP_171701931.1">
    <property type="nucleotide sequence ID" value="NZ_JABFHI010000002.1"/>
</dbReference>
<dbReference type="Proteomes" id="UP000588806">
    <property type="component" value="Unassembled WGS sequence"/>
</dbReference>
<evidence type="ECO:0000313" key="4">
    <source>
        <dbReference type="EMBL" id="NOG31482.1"/>
    </source>
</evidence>
<keyword evidence="2" id="KW-0547">Nucleotide-binding</keyword>
<dbReference type="GO" id="GO:0070740">
    <property type="term" value="F:tubulin-glutamic acid ligase activity"/>
    <property type="evidence" value="ECO:0007669"/>
    <property type="project" value="TreeGrafter"/>
</dbReference>
<dbReference type="SUPFAM" id="SSF56059">
    <property type="entry name" value="Glutathione synthetase ATP-binding domain-like"/>
    <property type="match status" value="1"/>
</dbReference>
<evidence type="ECO:0000313" key="5">
    <source>
        <dbReference type="Proteomes" id="UP000588806"/>
    </source>
</evidence>
<comment type="caution">
    <text evidence="4">The sequence shown here is derived from an EMBL/GenBank/DDBJ whole genome shotgun (WGS) entry which is preliminary data.</text>
</comment>
<dbReference type="PROSITE" id="PS51221">
    <property type="entry name" value="TTL"/>
    <property type="match status" value="1"/>
</dbReference>
<dbReference type="AlphaFoldDB" id="A0A7Y3X999"/>
<dbReference type="GO" id="GO:0005524">
    <property type="term" value="F:ATP binding"/>
    <property type="evidence" value="ECO:0007669"/>
    <property type="project" value="UniProtKB-KW"/>
</dbReference>
<dbReference type="Pfam" id="PF05402">
    <property type="entry name" value="PqqD"/>
    <property type="match status" value="1"/>
</dbReference>
<evidence type="ECO:0000256" key="2">
    <source>
        <dbReference type="ARBA" id="ARBA00022741"/>
    </source>
</evidence>
<dbReference type="GO" id="GO:0000226">
    <property type="term" value="P:microtubule cytoskeleton organization"/>
    <property type="evidence" value="ECO:0007669"/>
    <property type="project" value="TreeGrafter"/>
</dbReference>
<evidence type="ECO:0000256" key="1">
    <source>
        <dbReference type="ARBA" id="ARBA00022598"/>
    </source>
</evidence>
<keyword evidence="5" id="KW-1185">Reference proteome</keyword>
<gene>
    <name evidence="4" type="ORF">HLB35_06310</name>
</gene>
<proteinExistence type="predicted"/>
<evidence type="ECO:0000256" key="3">
    <source>
        <dbReference type="ARBA" id="ARBA00022840"/>
    </source>
</evidence>
<dbReference type="Gene3D" id="1.10.10.1150">
    <property type="entry name" value="Coenzyme PQQ synthesis protein D (PqqD)"/>
    <property type="match status" value="1"/>
</dbReference>
<dbReference type="EMBL" id="JABFHI010000002">
    <property type="protein sequence ID" value="NOG31482.1"/>
    <property type="molecule type" value="Genomic_DNA"/>
</dbReference>
<reference evidence="4 5" key="2">
    <citation type="submission" date="2020-06" db="EMBL/GenBank/DDBJ databases">
        <title>Halomonas songnenensis sp. nov., a moderately halophilic bacterium isolated from saline and alkaline soils.</title>
        <authorList>
            <person name="Jiang J."/>
            <person name="Pan Y."/>
        </authorList>
    </citation>
    <scope>NUCLEOTIDE SEQUENCE [LARGE SCALE GENOMIC DNA]</scope>
    <source>
        <strain evidence="4 5">TBZ9</strain>
    </source>
</reference>
<accession>A0A7Y3X999</accession>
<organism evidence="4 5">
    <name type="scientific">Vreelandella azerica</name>
    <dbReference type="NCBI Taxonomy" id="2732867"/>
    <lineage>
        <taxon>Bacteria</taxon>
        <taxon>Pseudomonadati</taxon>
        <taxon>Pseudomonadota</taxon>
        <taxon>Gammaproteobacteria</taxon>
        <taxon>Oceanospirillales</taxon>
        <taxon>Halomonadaceae</taxon>
        <taxon>Vreelandella</taxon>
    </lineage>
</organism>
<dbReference type="Gene3D" id="3.30.470.20">
    <property type="entry name" value="ATP-grasp fold, B domain"/>
    <property type="match status" value="1"/>
</dbReference>
<keyword evidence="3" id="KW-0067">ATP-binding</keyword>
<sequence length="715" mass="78211">MPPKAAFQATSPQHKMNHIPGNAALTIKSRLHDSLKRMRERILAQYGEAHPYTQRLAFFPRAYEMPRDYPALVEDAAANPHKGWILKPTNASKGQGVRVIGDPSEAPLAPNWLVQEYIGNPHTIRGHKYVLRLYMLIAGIEPVRIYLYRQGFAKLASAPWDPDDIDNVYSQLTNPDINALNEDADVPVEFIDLERYRQWLREQGHDDAALFAQIHDLATLTALSGIDAMRTRSRESGADPLGCYELIGLDCLVDDQLKPWILECNLSPSLGICARPEHGGIVEEEVKASLVSDMISLTGLDRPEQAPRQLDAAALTAEHQRAGNFATLYPNAAIDYTPFAGLPSLADSRLTPERPLALRAHKVSELFDNDQLALYQHDSGQFIQLNDSAALIWLLLGEGQAVNEIVEQLQAMSDATRQQIEQDLWATLETWQQYGLLAPADSTSPAMQRTGSQRLVSSQAMTLTFAGQRWRLSAPEEPVADCLQAHFRPLLAGHAAQDADTSLCLAVLESTNGYCLTDGARILRSRLHLNEISPAIEHALLNHAAGENTCVIDLVLLNTDQQQLALLAPLNDTDCLASLGTVADQLSATLTHGARLASSATAALTPLNLPVAGMPFAAENHCQPLALLALIPKEAAAEKGPLAAMSLLLPYAFQGQRSTLDEQTLSTLYTFCQQVPLHLSPRDPASLEKACREALAIAPTFPTTPAWKEMTPTGV</sequence>
<reference evidence="4 5" key="1">
    <citation type="submission" date="2020-05" db="EMBL/GenBank/DDBJ databases">
        <authorList>
            <person name="Ruan W."/>
            <person name="Jeon C.O."/>
            <person name="Chun B.H."/>
        </authorList>
    </citation>
    <scope>NUCLEOTIDE SEQUENCE [LARGE SCALE GENOMIC DNA]</scope>
    <source>
        <strain evidence="4 5">TBZ9</strain>
    </source>
</reference>
<dbReference type="GO" id="GO:0015631">
    <property type="term" value="F:tubulin binding"/>
    <property type="evidence" value="ECO:0007669"/>
    <property type="project" value="TreeGrafter"/>
</dbReference>